<name>A0AAU7MYE7_9FLAO</name>
<evidence type="ECO:0000313" key="1">
    <source>
        <dbReference type="EMBL" id="XBQ23262.1"/>
    </source>
</evidence>
<dbReference type="RefSeq" id="WP_349351898.1">
    <property type="nucleotide sequence ID" value="NZ_CP157804.1"/>
</dbReference>
<sequence>MEMTIDKIGKEYFSKKESDIIDFQWTDNFGLKITISTWENAEKQIGIEYEFSGFNGFRYLDEGDFLGYWDLPDFKNGFHLFRIIKGGWKSGEITQSGILDVSRAVDQLNEFFIATTNGCLTVLAYEKPTITEIELLNE</sequence>
<dbReference type="AlphaFoldDB" id="A0AAU7MYE7"/>
<organism evidence="1">
    <name type="scientific">Flagellimonas sp. MMG031</name>
    <dbReference type="NCBI Taxonomy" id="3158549"/>
    <lineage>
        <taxon>Bacteria</taxon>
        <taxon>Pseudomonadati</taxon>
        <taxon>Bacteroidota</taxon>
        <taxon>Flavobacteriia</taxon>
        <taxon>Flavobacteriales</taxon>
        <taxon>Flavobacteriaceae</taxon>
        <taxon>Flagellimonas</taxon>
    </lineage>
</organism>
<protein>
    <submittedName>
        <fullName evidence="1">Uncharacterized protein</fullName>
    </submittedName>
</protein>
<accession>A0AAU7MYE7</accession>
<proteinExistence type="predicted"/>
<gene>
    <name evidence="1" type="ORF">ABNE31_16850</name>
</gene>
<dbReference type="KEGG" id="fld:ABNE31_16850"/>
<reference evidence="1" key="1">
    <citation type="submission" date="2024-05" db="EMBL/GenBank/DDBJ databases">
        <title>Draft Genome Sequences of Flagellimonas sp. MMG031 and Marinobacter sp. MMG032 Isolated from the dinoflagellate Symbiodinium pilosum.</title>
        <authorList>
            <person name="Shikuma N.J."/>
            <person name="Farrell M.V."/>
        </authorList>
    </citation>
    <scope>NUCLEOTIDE SEQUENCE</scope>
    <source>
        <strain evidence="1">MMG031</strain>
    </source>
</reference>
<dbReference type="EMBL" id="CP157804">
    <property type="protein sequence ID" value="XBQ23262.1"/>
    <property type="molecule type" value="Genomic_DNA"/>
</dbReference>